<dbReference type="GO" id="GO:0016020">
    <property type="term" value="C:membrane"/>
    <property type="evidence" value="ECO:0007669"/>
    <property type="project" value="UniProtKB-SubCell"/>
</dbReference>
<keyword evidence="10" id="KW-0393">Immunoglobulin domain</keyword>
<keyword evidence="5 11" id="KW-1133">Transmembrane helix</keyword>
<dbReference type="PANTHER" id="PTHR11292">
    <property type="entry name" value="T-CELL SURFACE GLYCOPROTEIN CD8 BETA CHAIN"/>
    <property type="match status" value="1"/>
</dbReference>
<evidence type="ECO:0000256" key="9">
    <source>
        <dbReference type="ARBA" id="ARBA00023180"/>
    </source>
</evidence>
<evidence type="ECO:0000256" key="8">
    <source>
        <dbReference type="ARBA" id="ARBA00023157"/>
    </source>
</evidence>
<keyword evidence="9" id="KW-0325">Glycoprotein</keyword>
<dbReference type="GO" id="GO:0042288">
    <property type="term" value="F:MHC class I protein binding"/>
    <property type="evidence" value="ECO:0007669"/>
    <property type="project" value="InterPro"/>
</dbReference>
<evidence type="ECO:0000256" key="5">
    <source>
        <dbReference type="ARBA" id="ARBA00022989"/>
    </source>
</evidence>
<protein>
    <recommendedName>
        <fullName evidence="15">CD8 beta</fullName>
    </recommendedName>
</protein>
<keyword evidence="14" id="KW-1185">Reference proteome</keyword>
<keyword evidence="3 12" id="KW-0732">Signal</keyword>
<dbReference type="GO" id="GO:0050776">
    <property type="term" value="P:regulation of immune response"/>
    <property type="evidence" value="ECO:0007669"/>
    <property type="project" value="InterPro"/>
</dbReference>
<evidence type="ECO:0000256" key="6">
    <source>
        <dbReference type="ARBA" id="ARBA00023130"/>
    </source>
</evidence>
<keyword evidence="4" id="KW-0391">Immunity</keyword>
<dbReference type="GO" id="GO:0015026">
    <property type="term" value="F:coreceptor activity"/>
    <property type="evidence" value="ECO:0007669"/>
    <property type="project" value="InterPro"/>
</dbReference>
<evidence type="ECO:0000256" key="10">
    <source>
        <dbReference type="ARBA" id="ARBA00023319"/>
    </source>
</evidence>
<dbReference type="InterPro" id="IPR013783">
    <property type="entry name" value="Ig-like_fold"/>
</dbReference>
<dbReference type="GO" id="GO:0009986">
    <property type="term" value="C:cell surface"/>
    <property type="evidence" value="ECO:0007669"/>
    <property type="project" value="TreeGrafter"/>
</dbReference>
<dbReference type="InterPro" id="IPR042414">
    <property type="entry name" value="CD8B"/>
</dbReference>
<feature type="transmembrane region" description="Helical" evidence="11">
    <location>
        <begin position="170"/>
        <end position="192"/>
    </location>
</feature>
<dbReference type="SUPFAM" id="SSF48726">
    <property type="entry name" value="Immunoglobulin"/>
    <property type="match status" value="1"/>
</dbReference>
<feature type="chain" id="PRO_5040276835" description="CD8 beta" evidence="12">
    <location>
        <begin position="21"/>
        <end position="206"/>
    </location>
</feature>
<name>A0A9Q1D6W3_CONCO</name>
<evidence type="ECO:0008006" key="15">
    <source>
        <dbReference type="Google" id="ProtNLM"/>
    </source>
</evidence>
<keyword evidence="8" id="KW-1015">Disulfide bond</keyword>
<evidence type="ECO:0000256" key="3">
    <source>
        <dbReference type="ARBA" id="ARBA00022729"/>
    </source>
</evidence>
<dbReference type="InterPro" id="IPR036179">
    <property type="entry name" value="Ig-like_dom_sf"/>
</dbReference>
<sequence length="206" mass="22870">MALLVHLWTAFVWIAVAVQSLQSPSPRYPKLGEWETLRCDCAGLLCQTVYWGRMHMMGGKAEFQFLFSHNQADRITHGTGIDASDFGGSLSAGSSNTYSLKLKVKEEHAGLYFCIVPNKRSYQLGLLARLLPGETPQAPPTTKTTTTKKKPCPCPREDTILPVKGCSFRVLWSLAGTIMGLALVLLATLLYFSRLPKKCRHQLVKK</sequence>
<evidence type="ECO:0000256" key="12">
    <source>
        <dbReference type="SAM" id="SignalP"/>
    </source>
</evidence>
<dbReference type="Gene3D" id="2.60.40.10">
    <property type="entry name" value="Immunoglobulins"/>
    <property type="match status" value="1"/>
</dbReference>
<keyword evidence="2 11" id="KW-0812">Transmembrane</keyword>
<evidence type="ECO:0000313" key="14">
    <source>
        <dbReference type="Proteomes" id="UP001152803"/>
    </source>
</evidence>
<comment type="subcellular location">
    <subcellularLocation>
        <location evidence="1">Membrane</location>
        <topology evidence="1">Single-pass type I membrane protein</topology>
    </subcellularLocation>
</comment>
<evidence type="ECO:0000256" key="4">
    <source>
        <dbReference type="ARBA" id="ARBA00022859"/>
    </source>
</evidence>
<dbReference type="OrthoDB" id="9394844at2759"/>
<evidence type="ECO:0000256" key="2">
    <source>
        <dbReference type="ARBA" id="ARBA00022692"/>
    </source>
</evidence>
<dbReference type="Proteomes" id="UP001152803">
    <property type="component" value="Unassembled WGS sequence"/>
</dbReference>
<proteinExistence type="predicted"/>
<comment type="caution">
    <text evidence="13">The sequence shown here is derived from an EMBL/GenBank/DDBJ whole genome shotgun (WGS) entry which is preliminary data.</text>
</comment>
<gene>
    <name evidence="13" type="ORF">COCON_G00165110</name>
</gene>
<dbReference type="EMBL" id="JAFJMO010000012">
    <property type="protein sequence ID" value="KAJ8260788.1"/>
    <property type="molecule type" value="Genomic_DNA"/>
</dbReference>
<accession>A0A9Q1D6W3</accession>
<keyword evidence="7 11" id="KW-0472">Membrane</keyword>
<evidence type="ECO:0000256" key="1">
    <source>
        <dbReference type="ARBA" id="ARBA00004479"/>
    </source>
</evidence>
<evidence type="ECO:0000256" key="7">
    <source>
        <dbReference type="ARBA" id="ARBA00023136"/>
    </source>
</evidence>
<dbReference type="AlphaFoldDB" id="A0A9Q1D6W3"/>
<dbReference type="GO" id="GO:0002250">
    <property type="term" value="P:adaptive immune response"/>
    <property type="evidence" value="ECO:0007669"/>
    <property type="project" value="UniProtKB-KW"/>
</dbReference>
<organism evidence="13 14">
    <name type="scientific">Conger conger</name>
    <name type="common">Conger eel</name>
    <name type="synonym">Muraena conger</name>
    <dbReference type="NCBI Taxonomy" id="82655"/>
    <lineage>
        <taxon>Eukaryota</taxon>
        <taxon>Metazoa</taxon>
        <taxon>Chordata</taxon>
        <taxon>Craniata</taxon>
        <taxon>Vertebrata</taxon>
        <taxon>Euteleostomi</taxon>
        <taxon>Actinopterygii</taxon>
        <taxon>Neopterygii</taxon>
        <taxon>Teleostei</taxon>
        <taxon>Anguilliformes</taxon>
        <taxon>Congridae</taxon>
        <taxon>Conger</taxon>
    </lineage>
</organism>
<feature type="signal peptide" evidence="12">
    <location>
        <begin position="1"/>
        <end position="20"/>
    </location>
</feature>
<evidence type="ECO:0000313" key="13">
    <source>
        <dbReference type="EMBL" id="KAJ8260788.1"/>
    </source>
</evidence>
<keyword evidence="6" id="KW-1064">Adaptive immunity</keyword>
<reference evidence="13" key="1">
    <citation type="journal article" date="2023" name="Science">
        <title>Genome structures resolve the early diversification of teleost fishes.</title>
        <authorList>
            <person name="Parey E."/>
            <person name="Louis A."/>
            <person name="Montfort J."/>
            <person name="Bouchez O."/>
            <person name="Roques C."/>
            <person name="Iampietro C."/>
            <person name="Lluch J."/>
            <person name="Castinel A."/>
            <person name="Donnadieu C."/>
            <person name="Desvignes T."/>
            <person name="Floi Bucao C."/>
            <person name="Jouanno E."/>
            <person name="Wen M."/>
            <person name="Mejri S."/>
            <person name="Dirks R."/>
            <person name="Jansen H."/>
            <person name="Henkel C."/>
            <person name="Chen W.J."/>
            <person name="Zahm M."/>
            <person name="Cabau C."/>
            <person name="Klopp C."/>
            <person name="Thompson A.W."/>
            <person name="Robinson-Rechavi M."/>
            <person name="Braasch I."/>
            <person name="Lecointre G."/>
            <person name="Bobe J."/>
            <person name="Postlethwait J.H."/>
            <person name="Berthelot C."/>
            <person name="Roest Crollius H."/>
            <person name="Guiguen Y."/>
        </authorList>
    </citation>
    <scope>NUCLEOTIDE SEQUENCE</scope>
    <source>
        <strain evidence="13">Concon-B</strain>
    </source>
</reference>
<evidence type="ECO:0000256" key="11">
    <source>
        <dbReference type="SAM" id="Phobius"/>
    </source>
</evidence>
<dbReference type="PANTHER" id="PTHR11292:SF7">
    <property type="entry name" value="T-CELL SURFACE GLYCOPROTEIN CD8 BETA CHAIN-RELATED"/>
    <property type="match status" value="1"/>
</dbReference>